<comment type="similarity">
    <text evidence="2">Belongs to the UPF0053 family.</text>
</comment>
<dbReference type="PROSITE" id="PS51846">
    <property type="entry name" value="CNNM"/>
    <property type="match status" value="1"/>
</dbReference>
<dbReference type="EMBL" id="NVWI01000005">
    <property type="protein sequence ID" value="PCJ41473.1"/>
    <property type="molecule type" value="Genomic_DNA"/>
</dbReference>
<dbReference type="Pfam" id="PF01595">
    <property type="entry name" value="CNNM"/>
    <property type="match status" value="1"/>
</dbReference>
<keyword evidence="5" id="KW-0677">Repeat</keyword>
<sequence length="429" mass="48278">MSNLSLETLFGILLVLIIISGYFSSSETAMMALNRYRLRHLVKRQHKGAIRANKLLEQPDRLIGIILIGNNFVNIFASAIATIIGVRLFGDTGILIATIALTIVILIFSEVTPKTIAAVHPEKLAFPFSLPLIFLLRVFHPLVWVVNTVSNSLVRLLGFDTDDIDHHQLNAEELKTVVYESGTHLPVRHQNMLVNILDLEKVSVSDIMVPRNEVVGINIDDTIDGIMQTIINSQHTRLPVYKENLNNVVGFLHMRSTAQLINVEKVNKAELMQLTRESYFAHESTSLHTQLVNFQKLKRRIAMVVDEYGDVQGIVTLEDILEEIVGNFTTSLADETDEIHPQQDGSYLIEGSTNIREINRALGWDLPIDGAKTLNGLLTEILEIIPENNVGIQLSYYRAEVIQVKDNMIKNVRMWHLALDDEAKQTPLL</sequence>
<evidence type="ECO:0000256" key="2">
    <source>
        <dbReference type="ARBA" id="ARBA00006337"/>
    </source>
</evidence>
<evidence type="ECO:0000256" key="3">
    <source>
        <dbReference type="ARBA" id="ARBA00022475"/>
    </source>
</evidence>
<dbReference type="SUPFAM" id="SSF54631">
    <property type="entry name" value="CBS-domain pair"/>
    <property type="match status" value="1"/>
</dbReference>
<dbReference type="Pfam" id="PF00571">
    <property type="entry name" value="CBS"/>
    <property type="match status" value="2"/>
</dbReference>
<keyword evidence="4 10" id="KW-0812">Transmembrane</keyword>
<keyword evidence="3" id="KW-1003">Cell membrane</keyword>
<protein>
    <submittedName>
        <fullName evidence="14">Magnesium/cobalt efflux protein</fullName>
    </submittedName>
</protein>
<evidence type="ECO:0000256" key="5">
    <source>
        <dbReference type="ARBA" id="ARBA00022737"/>
    </source>
</evidence>
<dbReference type="Proteomes" id="UP000228987">
    <property type="component" value="Unassembled WGS sequence"/>
</dbReference>
<dbReference type="InterPro" id="IPR005170">
    <property type="entry name" value="Transptr-assoc_dom"/>
</dbReference>
<dbReference type="InterPro" id="IPR044751">
    <property type="entry name" value="Ion_transp-like_CBS"/>
</dbReference>
<dbReference type="CDD" id="cd04590">
    <property type="entry name" value="CBS_pair_CorC_HlyC_assoc"/>
    <property type="match status" value="1"/>
</dbReference>
<evidence type="ECO:0000256" key="6">
    <source>
        <dbReference type="ARBA" id="ARBA00022989"/>
    </source>
</evidence>
<evidence type="ECO:0000256" key="10">
    <source>
        <dbReference type="PROSITE-ProRule" id="PRU01193"/>
    </source>
</evidence>
<evidence type="ECO:0000259" key="12">
    <source>
        <dbReference type="PROSITE" id="PS51371"/>
    </source>
</evidence>
<dbReference type="InterPro" id="IPR000644">
    <property type="entry name" value="CBS_dom"/>
</dbReference>
<accession>A0A2A5CCI0</accession>
<dbReference type="InterPro" id="IPR036318">
    <property type="entry name" value="FAD-bd_PCMH-like_sf"/>
</dbReference>
<feature type="transmembrane region" description="Helical" evidence="11">
    <location>
        <begin position="12"/>
        <end position="33"/>
    </location>
</feature>
<dbReference type="PANTHER" id="PTHR22777">
    <property type="entry name" value="HEMOLYSIN-RELATED"/>
    <property type="match status" value="1"/>
</dbReference>
<feature type="domain" description="CBS" evidence="12">
    <location>
        <begin position="274"/>
        <end position="331"/>
    </location>
</feature>
<evidence type="ECO:0000256" key="1">
    <source>
        <dbReference type="ARBA" id="ARBA00004651"/>
    </source>
</evidence>
<evidence type="ECO:0000256" key="11">
    <source>
        <dbReference type="SAM" id="Phobius"/>
    </source>
</evidence>
<dbReference type="Gene3D" id="3.10.580.10">
    <property type="entry name" value="CBS-domain"/>
    <property type="match status" value="1"/>
</dbReference>
<dbReference type="SUPFAM" id="SSF56176">
    <property type="entry name" value="FAD-binding/transporter-associated domain-like"/>
    <property type="match status" value="1"/>
</dbReference>
<comment type="subcellular location">
    <subcellularLocation>
        <location evidence="1">Cell membrane</location>
        <topology evidence="1">Multi-pass membrane protein</topology>
    </subcellularLocation>
</comment>
<gene>
    <name evidence="14" type="ORF">COA71_07900</name>
</gene>
<dbReference type="PROSITE" id="PS51371">
    <property type="entry name" value="CBS"/>
    <property type="match status" value="2"/>
</dbReference>
<evidence type="ECO:0000256" key="7">
    <source>
        <dbReference type="ARBA" id="ARBA00023122"/>
    </source>
</evidence>
<evidence type="ECO:0000256" key="4">
    <source>
        <dbReference type="ARBA" id="ARBA00022692"/>
    </source>
</evidence>
<keyword evidence="8 10" id="KW-0472">Membrane</keyword>
<name>A0A2A5CCI0_9GAMM</name>
<dbReference type="InterPro" id="IPR046342">
    <property type="entry name" value="CBS_dom_sf"/>
</dbReference>
<feature type="transmembrane region" description="Helical" evidence="11">
    <location>
        <begin position="124"/>
        <end position="146"/>
    </location>
</feature>
<dbReference type="AlphaFoldDB" id="A0A2A5CCI0"/>
<evidence type="ECO:0000256" key="9">
    <source>
        <dbReference type="PROSITE-ProRule" id="PRU00703"/>
    </source>
</evidence>
<evidence type="ECO:0000313" key="14">
    <source>
        <dbReference type="EMBL" id="PCJ41473.1"/>
    </source>
</evidence>
<dbReference type="NCBIfam" id="NF008604">
    <property type="entry name" value="PRK11573.1"/>
    <property type="match status" value="1"/>
</dbReference>
<dbReference type="GO" id="GO:0050660">
    <property type="term" value="F:flavin adenine dinucleotide binding"/>
    <property type="evidence" value="ECO:0007669"/>
    <property type="project" value="InterPro"/>
</dbReference>
<keyword evidence="6 10" id="KW-1133">Transmembrane helix</keyword>
<organism evidence="14 15">
    <name type="scientific">SAR86 cluster bacterium</name>
    <dbReference type="NCBI Taxonomy" id="2030880"/>
    <lineage>
        <taxon>Bacteria</taxon>
        <taxon>Pseudomonadati</taxon>
        <taxon>Pseudomonadota</taxon>
        <taxon>Gammaproteobacteria</taxon>
        <taxon>SAR86 cluster</taxon>
    </lineage>
</organism>
<dbReference type="Gene3D" id="3.30.465.10">
    <property type="match status" value="1"/>
</dbReference>
<dbReference type="GO" id="GO:0005886">
    <property type="term" value="C:plasma membrane"/>
    <property type="evidence" value="ECO:0007669"/>
    <property type="project" value="UniProtKB-SubCell"/>
</dbReference>
<dbReference type="PANTHER" id="PTHR22777:SF32">
    <property type="entry name" value="UPF0053 INNER MEMBRANE PROTEIN YFJD"/>
    <property type="match status" value="1"/>
</dbReference>
<feature type="domain" description="CNNM transmembrane" evidence="13">
    <location>
        <begin position="2"/>
        <end position="191"/>
    </location>
</feature>
<dbReference type="InterPro" id="IPR016169">
    <property type="entry name" value="FAD-bd_PCMH_sub2"/>
</dbReference>
<evidence type="ECO:0000259" key="13">
    <source>
        <dbReference type="PROSITE" id="PS51846"/>
    </source>
</evidence>
<dbReference type="InterPro" id="IPR002550">
    <property type="entry name" value="CNNM"/>
</dbReference>
<feature type="domain" description="CBS" evidence="12">
    <location>
        <begin position="208"/>
        <end position="270"/>
    </location>
</feature>
<feature type="transmembrane region" description="Helical" evidence="11">
    <location>
        <begin position="92"/>
        <end position="112"/>
    </location>
</feature>
<keyword evidence="7 9" id="KW-0129">CBS domain</keyword>
<reference evidence="15" key="1">
    <citation type="submission" date="2017-08" db="EMBL/GenBank/DDBJ databases">
        <title>A dynamic microbial community with high functional redundancy inhabits the cold, oxic subseafloor aquifer.</title>
        <authorList>
            <person name="Tully B.J."/>
            <person name="Wheat C.G."/>
            <person name="Glazer B.T."/>
            <person name="Huber J.A."/>
        </authorList>
    </citation>
    <scope>NUCLEOTIDE SEQUENCE [LARGE SCALE GENOMIC DNA]</scope>
</reference>
<dbReference type="SMART" id="SM01091">
    <property type="entry name" value="CorC_HlyC"/>
    <property type="match status" value="1"/>
</dbReference>
<evidence type="ECO:0000256" key="8">
    <source>
        <dbReference type="ARBA" id="ARBA00023136"/>
    </source>
</evidence>
<feature type="transmembrane region" description="Helical" evidence="11">
    <location>
        <begin position="62"/>
        <end position="86"/>
    </location>
</feature>
<evidence type="ECO:0000313" key="15">
    <source>
        <dbReference type="Proteomes" id="UP000228987"/>
    </source>
</evidence>
<dbReference type="Pfam" id="PF03471">
    <property type="entry name" value="CorC_HlyC"/>
    <property type="match status" value="1"/>
</dbReference>
<proteinExistence type="inferred from homology"/>
<comment type="caution">
    <text evidence="14">The sequence shown here is derived from an EMBL/GenBank/DDBJ whole genome shotgun (WGS) entry which is preliminary data.</text>
</comment>